<dbReference type="InterPro" id="IPR050176">
    <property type="entry name" value="LTTR"/>
</dbReference>
<evidence type="ECO:0000256" key="1">
    <source>
        <dbReference type="ARBA" id="ARBA00009437"/>
    </source>
</evidence>
<dbReference type="FunFam" id="1.10.10.10:FF:000001">
    <property type="entry name" value="LysR family transcriptional regulator"/>
    <property type="match status" value="1"/>
</dbReference>
<evidence type="ECO:0000259" key="5">
    <source>
        <dbReference type="PROSITE" id="PS50931"/>
    </source>
</evidence>
<dbReference type="Gene3D" id="3.40.190.10">
    <property type="entry name" value="Periplasmic binding protein-like II"/>
    <property type="match status" value="2"/>
</dbReference>
<dbReference type="Proteomes" id="UP000494111">
    <property type="component" value="Unassembled WGS sequence"/>
</dbReference>
<keyword evidence="4" id="KW-0804">Transcription</keyword>
<keyword evidence="3" id="KW-0238">DNA-binding</keyword>
<dbReference type="PRINTS" id="PR00039">
    <property type="entry name" value="HTHLYSR"/>
</dbReference>
<sequence length="292" mass="31619">MSRLLDLELLNTLVVVADAGSLSAAAPRLYRSQSAISDQVRKLEQLCGVSLLVRAKTGTRLTPAGERLVAHAQKLLSLSDAAWRDMQGAQLTGDLRLAITDYFRPHALPIIIRHIREQFPQLRLHVGIRKSAWIEQEANAASFDIGVSMTILHNGHSPHDASPERIKLRREPLHWIADQSFALPPAGQKLGLIVLPDTCSLQRFAVHTLDAAGVAYSIEHTASDIGGLHLALAAGLGIACLNASAVPSTAMAVEGDPRLPALPDVEFSLAPPRRQEPAFISDVRDMLAAHLR</sequence>
<evidence type="ECO:0000256" key="4">
    <source>
        <dbReference type="ARBA" id="ARBA00023163"/>
    </source>
</evidence>
<dbReference type="InterPro" id="IPR000847">
    <property type="entry name" value="LysR_HTH_N"/>
</dbReference>
<dbReference type="GO" id="GO:0003677">
    <property type="term" value="F:DNA binding"/>
    <property type="evidence" value="ECO:0007669"/>
    <property type="project" value="UniProtKB-KW"/>
</dbReference>
<evidence type="ECO:0000256" key="3">
    <source>
        <dbReference type="ARBA" id="ARBA00023125"/>
    </source>
</evidence>
<dbReference type="PANTHER" id="PTHR30579:SF0">
    <property type="entry name" value="HTH-TYPE TRANSCRIPTIONAL ACTIVATOR ALLS"/>
    <property type="match status" value="1"/>
</dbReference>
<dbReference type="Gene3D" id="1.10.10.10">
    <property type="entry name" value="Winged helix-like DNA-binding domain superfamily/Winged helix DNA-binding domain"/>
    <property type="match status" value="1"/>
</dbReference>
<proteinExistence type="inferred from homology"/>
<dbReference type="InterPro" id="IPR036388">
    <property type="entry name" value="WH-like_DNA-bd_sf"/>
</dbReference>
<organism evidence="6 7">
    <name type="scientific">Achromobacter deleyi</name>
    <dbReference type="NCBI Taxonomy" id="1353891"/>
    <lineage>
        <taxon>Bacteria</taxon>
        <taxon>Pseudomonadati</taxon>
        <taxon>Pseudomonadota</taxon>
        <taxon>Betaproteobacteria</taxon>
        <taxon>Burkholderiales</taxon>
        <taxon>Alcaligenaceae</taxon>
        <taxon>Achromobacter</taxon>
    </lineage>
</organism>
<keyword evidence="2" id="KW-0805">Transcription regulation</keyword>
<dbReference type="SUPFAM" id="SSF46785">
    <property type="entry name" value="Winged helix' DNA-binding domain"/>
    <property type="match status" value="1"/>
</dbReference>
<evidence type="ECO:0000256" key="2">
    <source>
        <dbReference type="ARBA" id="ARBA00023015"/>
    </source>
</evidence>
<protein>
    <submittedName>
        <fullName evidence="6">HTH-type transcriptional regulator HdfR</fullName>
    </submittedName>
</protein>
<evidence type="ECO:0000313" key="6">
    <source>
        <dbReference type="EMBL" id="CAB3670609.1"/>
    </source>
</evidence>
<dbReference type="InterPro" id="IPR036390">
    <property type="entry name" value="WH_DNA-bd_sf"/>
</dbReference>
<accession>A0A6S7A0X6</accession>
<dbReference type="AlphaFoldDB" id="A0A6S7A0X6"/>
<comment type="similarity">
    <text evidence="1">Belongs to the LysR transcriptional regulatory family.</text>
</comment>
<dbReference type="SUPFAM" id="SSF53850">
    <property type="entry name" value="Periplasmic binding protein-like II"/>
    <property type="match status" value="1"/>
</dbReference>
<dbReference type="RefSeq" id="WP_175191754.1">
    <property type="nucleotide sequence ID" value="NZ_CADIJO010000003.1"/>
</dbReference>
<feature type="domain" description="HTH lysR-type" evidence="5">
    <location>
        <begin position="5"/>
        <end position="62"/>
    </location>
</feature>
<dbReference type="Pfam" id="PF00126">
    <property type="entry name" value="HTH_1"/>
    <property type="match status" value="1"/>
</dbReference>
<evidence type="ECO:0000313" key="7">
    <source>
        <dbReference type="Proteomes" id="UP000494111"/>
    </source>
</evidence>
<dbReference type="PANTHER" id="PTHR30579">
    <property type="entry name" value="TRANSCRIPTIONAL REGULATOR"/>
    <property type="match status" value="1"/>
</dbReference>
<dbReference type="EMBL" id="CADIJO010000003">
    <property type="protein sequence ID" value="CAB3670609.1"/>
    <property type="molecule type" value="Genomic_DNA"/>
</dbReference>
<dbReference type="PROSITE" id="PS50931">
    <property type="entry name" value="HTH_LYSR"/>
    <property type="match status" value="1"/>
</dbReference>
<dbReference type="GO" id="GO:0003700">
    <property type="term" value="F:DNA-binding transcription factor activity"/>
    <property type="evidence" value="ECO:0007669"/>
    <property type="project" value="InterPro"/>
</dbReference>
<dbReference type="InterPro" id="IPR005119">
    <property type="entry name" value="LysR_subst-bd"/>
</dbReference>
<gene>
    <name evidence="6" type="primary">hdfR_2</name>
    <name evidence="6" type="ORF">LMG3458_01070</name>
</gene>
<name>A0A6S7A0X6_9BURK</name>
<reference evidence="6 7" key="1">
    <citation type="submission" date="2020-04" db="EMBL/GenBank/DDBJ databases">
        <authorList>
            <person name="De Canck E."/>
        </authorList>
    </citation>
    <scope>NUCLEOTIDE SEQUENCE [LARGE SCALE GENOMIC DNA]</scope>
    <source>
        <strain evidence="6 7">LMG 3458</strain>
    </source>
</reference>
<dbReference type="Pfam" id="PF03466">
    <property type="entry name" value="LysR_substrate"/>
    <property type="match status" value="1"/>
</dbReference>